<keyword evidence="1" id="KW-1133">Transmembrane helix</keyword>
<proteinExistence type="predicted"/>
<keyword evidence="1" id="KW-0812">Transmembrane</keyword>
<protein>
    <submittedName>
        <fullName evidence="2">Uncharacterized protein</fullName>
    </submittedName>
</protein>
<evidence type="ECO:0000256" key="1">
    <source>
        <dbReference type="SAM" id="Phobius"/>
    </source>
</evidence>
<keyword evidence="1" id="KW-0472">Membrane</keyword>
<feature type="transmembrane region" description="Helical" evidence="1">
    <location>
        <begin position="12"/>
        <end position="30"/>
    </location>
</feature>
<reference evidence="2" key="1">
    <citation type="submission" date="2018-02" db="EMBL/GenBank/DDBJ databases">
        <title>Rhizophora mucronata_Transcriptome.</title>
        <authorList>
            <person name="Meera S.P."/>
            <person name="Sreeshan A."/>
            <person name="Augustine A."/>
        </authorList>
    </citation>
    <scope>NUCLEOTIDE SEQUENCE</scope>
    <source>
        <tissue evidence="2">Leaf</tissue>
    </source>
</reference>
<sequence length="32" mass="3685">MDKAASSHWTLALSLCCFFVLITVTLLFCFRF</sequence>
<dbReference type="EMBL" id="GGEC01084782">
    <property type="protein sequence ID" value="MBX65266.1"/>
    <property type="molecule type" value="Transcribed_RNA"/>
</dbReference>
<organism evidence="2">
    <name type="scientific">Rhizophora mucronata</name>
    <name type="common">Asiatic mangrove</name>
    <dbReference type="NCBI Taxonomy" id="61149"/>
    <lineage>
        <taxon>Eukaryota</taxon>
        <taxon>Viridiplantae</taxon>
        <taxon>Streptophyta</taxon>
        <taxon>Embryophyta</taxon>
        <taxon>Tracheophyta</taxon>
        <taxon>Spermatophyta</taxon>
        <taxon>Magnoliopsida</taxon>
        <taxon>eudicotyledons</taxon>
        <taxon>Gunneridae</taxon>
        <taxon>Pentapetalae</taxon>
        <taxon>rosids</taxon>
        <taxon>fabids</taxon>
        <taxon>Malpighiales</taxon>
        <taxon>Rhizophoraceae</taxon>
        <taxon>Rhizophora</taxon>
    </lineage>
</organism>
<evidence type="ECO:0000313" key="2">
    <source>
        <dbReference type="EMBL" id="MBX65266.1"/>
    </source>
</evidence>
<name>A0A2P2QE81_RHIMU</name>
<dbReference type="AlphaFoldDB" id="A0A2P2QE81"/>
<accession>A0A2P2QE81</accession>